<dbReference type="Gramene" id="evm.model.09.1289">
    <property type="protein sequence ID" value="cds.evm.model.09.1289"/>
    <property type="gene ID" value="evm.TU.09.1289"/>
</dbReference>
<dbReference type="AlphaFoldDB" id="A0A803QDZ0"/>
<organism evidence="1 2">
    <name type="scientific">Cannabis sativa</name>
    <name type="common">Hemp</name>
    <name type="synonym">Marijuana</name>
    <dbReference type="NCBI Taxonomy" id="3483"/>
    <lineage>
        <taxon>Eukaryota</taxon>
        <taxon>Viridiplantae</taxon>
        <taxon>Streptophyta</taxon>
        <taxon>Embryophyta</taxon>
        <taxon>Tracheophyta</taxon>
        <taxon>Spermatophyta</taxon>
        <taxon>Magnoliopsida</taxon>
        <taxon>eudicotyledons</taxon>
        <taxon>Gunneridae</taxon>
        <taxon>Pentapetalae</taxon>
        <taxon>rosids</taxon>
        <taxon>fabids</taxon>
        <taxon>Rosales</taxon>
        <taxon>Cannabaceae</taxon>
        <taxon>Cannabis</taxon>
    </lineage>
</organism>
<evidence type="ECO:0000313" key="1">
    <source>
        <dbReference type="EnsemblPlants" id="cds.evm.model.09.1289"/>
    </source>
</evidence>
<dbReference type="Proteomes" id="UP000596661">
    <property type="component" value="Chromosome 9"/>
</dbReference>
<sequence>MQPDILHILQIQFPPTSLGHLSQRDLFHRRQKRSSLSVRSSARGLNAQGPMYAPLPPWRLRSDAFLGTRTLIRAVVEVLVVVWCESRNERLDDRDDVVVFMSLVSLETGKDIDNGDDDGVDFGG</sequence>
<name>A0A803QDZ0_CANSA</name>
<accession>A0A803QDZ0</accession>
<evidence type="ECO:0000313" key="2">
    <source>
        <dbReference type="Proteomes" id="UP000596661"/>
    </source>
</evidence>
<dbReference type="EnsemblPlants" id="evm.model.09.1289">
    <property type="protein sequence ID" value="cds.evm.model.09.1289"/>
    <property type="gene ID" value="evm.TU.09.1289"/>
</dbReference>
<reference evidence="1" key="2">
    <citation type="submission" date="2021-03" db="UniProtKB">
        <authorList>
            <consortium name="EnsemblPlants"/>
        </authorList>
    </citation>
    <scope>IDENTIFICATION</scope>
</reference>
<dbReference type="EMBL" id="UZAU01000766">
    <property type="status" value="NOT_ANNOTATED_CDS"/>
    <property type="molecule type" value="Genomic_DNA"/>
</dbReference>
<protein>
    <submittedName>
        <fullName evidence="1">Uncharacterized protein</fullName>
    </submittedName>
</protein>
<proteinExistence type="predicted"/>
<reference evidence="1" key="1">
    <citation type="submission" date="2018-11" db="EMBL/GenBank/DDBJ databases">
        <authorList>
            <person name="Grassa J C."/>
        </authorList>
    </citation>
    <scope>NUCLEOTIDE SEQUENCE [LARGE SCALE GENOMIC DNA]</scope>
</reference>
<keyword evidence="2" id="KW-1185">Reference proteome</keyword>